<feature type="transmembrane region" description="Helical" evidence="1">
    <location>
        <begin position="54"/>
        <end position="76"/>
    </location>
</feature>
<name>X1UR98_9ZZZZ</name>
<dbReference type="EMBL" id="BARW01023368">
    <property type="protein sequence ID" value="GAI94889.1"/>
    <property type="molecule type" value="Genomic_DNA"/>
</dbReference>
<evidence type="ECO:0008006" key="3">
    <source>
        <dbReference type="Google" id="ProtNLM"/>
    </source>
</evidence>
<evidence type="ECO:0000313" key="2">
    <source>
        <dbReference type="EMBL" id="GAI94889.1"/>
    </source>
</evidence>
<reference evidence="2" key="1">
    <citation type="journal article" date="2014" name="Front. Microbiol.">
        <title>High frequency of phylogenetically diverse reductive dehalogenase-homologous genes in deep subseafloor sedimentary metagenomes.</title>
        <authorList>
            <person name="Kawai M."/>
            <person name="Futagami T."/>
            <person name="Toyoda A."/>
            <person name="Takaki Y."/>
            <person name="Nishi S."/>
            <person name="Hori S."/>
            <person name="Arai W."/>
            <person name="Tsubouchi T."/>
            <person name="Morono Y."/>
            <person name="Uchiyama I."/>
            <person name="Ito T."/>
            <person name="Fujiyama A."/>
            <person name="Inagaki F."/>
            <person name="Takami H."/>
        </authorList>
    </citation>
    <scope>NUCLEOTIDE SEQUENCE</scope>
    <source>
        <strain evidence="2">Expedition CK06-06</strain>
    </source>
</reference>
<feature type="non-terminal residue" evidence="2">
    <location>
        <position position="1"/>
    </location>
</feature>
<keyword evidence="1" id="KW-0472">Membrane</keyword>
<dbReference type="AlphaFoldDB" id="X1UR98"/>
<keyword evidence="1" id="KW-0812">Transmembrane</keyword>
<gene>
    <name evidence="2" type="ORF">S12H4_38775</name>
</gene>
<feature type="transmembrane region" description="Helical" evidence="1">
    <location>
        <begin position="14"/>
        <end position="34"/>
    </location>
</feature>
<proteinExistence type="predicted"/>
<protein>
    <recommendedName>
        <fullName evidence="3">ComEC/Rec2-related protein domain-containing protein</fullName>
    </recommendedName>
</protein>
<evidence type="ECO:0000256" key="1">
    <source>
        <dbReference type="SAM" id="Phobius"/>
    </source>
</evidence>
<sequence length="84" mass="9582">PTFKVEILSFVETYGYLAIFISSFLMDLIVQPFAPDVPLIAGVIALLGLLFPDYSMWLILVPVLGLVVFIILYSYFEYQKQTKK</sequence>
<organism evidence="2">
    <name type="scientific">marine sediment metagenome</name>
    <dbReference type="NCBI Taxonomy" id="412755"/>
    <lineage>
        <taxon>unclassified sequences</taxon>
        <taxon>metagenomes</taxon>
        <taxon>ecological metagenomes</taxon>
    </lineage>
</organism>
<comment type="caution">
    <text evidence="2">The sequence shown here is derived from an EMBL/GenBank/DDBJ whole genome shotgun (WGS) entry which is preliminary data.</text>
</comment>
<accession>X1UR98</accession>
<keyword evidence="1" id="KW-1133">Transmembrane helix</keyword>